<evidence type="ECO:0000313" key="1">
    <source>
        <dbReference type="EMBL" id="GAG47257.1"/>
    </source>
</evidence>
<sequence length="32" mass="3813">YQYLRARGYCKEGTEARSQSQRNLANSQHYSF</sequence>
<proteinExistence type="predicted"/>
<organism evidence="1">
    <name type="scientific">marine sediment metagenome</name>
    <dbReference type="NCBI Taxonomy" id="412755"/>
    <lineage>
        <taxon>unclassified sequences</taxon>
        <taxon>metagenomes</taxon>
        <taxon>ecological metagenomes</taxon>
    </lineage>
</organism>
<name>X0YJG0_9ZZZZ</name>
<protein>
    <submittedName>
        <fullName evidence="1">Uncharacterized protein</fullName>
    </submittedName>
</protein>
<dbReference type="AlphaFoldDB" id="X0YJG0"/>
<accession>X0YJG0</accession>
<dbReference type="EMBL" id="BARS01058302">
    <property type="protein sequence ID" value="GAG47257.1"/>
    <property type="molecule type" value="Genomic_DNA"/>
</dbReference>
<feature type="non-terminal residue" evidence="1">
    <location>
        <position position="1"/>
    </location>
</feature>
<reference evidence="1" key="1">
    <citation type="journal article" date="2014" name="Front. Microbiol.">
        <title>High frequency of phylogenetically diverse reductive dehalogenase-homologous genes in deep subseafloor sedimentary metagenomes.</title>
        <authorList>
            <person name="Kawai M."/>
            <person name="Futagami T."/>
            <person name="Toyoda A."/>
            <person name="Takaki Y."/>
            <person name="Nishi S."/>
            <person name="Hori S."/>
            <person name="Arai W."/>
            <person name="Tsubouchi T."/>
            <person name="Morono Y."/>
            <person name="Uchiyama I."/>
            <person name="Ito T."/>
            <person name="Fujiyama A."/>
            <person name="Inagaki F."/>
            <person name="Takami H."/>
        </authorList>
    </citation>
    <scope>NUCLEOTIDE SEQUENCE</scope>
    <source>
        <strain evidence="1">Expedition CK06-06</strain>
    </source>
</reference>
<comment type="caution">
    <text evidence="1">The sequence shown here is derived from an EMBL/GenBank/DDBJ whole genome shotgun (WGS) entry which is preliminary data.</text>
</comment>
<gene>
    <name evidence="1" type="ORF">S01H1_85093</name>
</gene>